<reference evidence="10 11" key="1">
    <citation type="submission" date="2018-03" db="EMBL/GenBank/DDBJ databases">
        <title>Draft Genome Sequences of the Obligatory Marine Myxobacteria Enhygromyxa salina SWB007.</title>
        <authorList>
            <person name="Poehlein A."/>
            <person name="Moghaddam J.A."/>
            <person name="Harms H."/>
            <person name="Alanjari M."/>
            <person name="Koenig G.M."/>
            <person name="Daniel R."/>
            <person name="Schaeberle T.F."/>
        </authorList>
    </citation>
    <scope>NUCLEOTIDE SEQUENCE [LARGE SCALE GENOMIC DNA]</scope>
    <source>
        <strain evidence="10 11">SWB007</strain>
    </source>
</reference>
<accession>A0A2S9YMC8</accession>
<feature type="active site" description="Proton donor/acceptor" evidence="5">
    <location>
        <position position="475"/>
    </location>
</feature>
<sequence>MTIDRHTLRWNGWGARERAFEFGDHADAVWTWLRSELGLTTFDMRPAVSLDALELPTAALGDDARAALEAIVGPVWVCGDRYERAFHARGQSYPDLLRLRAGEVETAPDLVVYPRAEQVQAVLAWADAERVAVIPYGGGSSVVGGVSGEAGRQRGVVTLDTTRMDRLLALDETSHTATFEAGIYGPQLEQSLGARGFTLGHYPQSFEFSTLGGWIAARGAGQQSGRYGGAATWLVGARLATPAGEWSTGAFPASAAGPDFNHLVAGSEGALGIITQATVRLHRAPNVRDYRGCLFPDFVHGVAAARELVQAEVPVATLRLSDPSETDFFSEFSKARKPPSTPRRVAGRALEAMGYGGDRCVLIIGHEGERGAVDAAHTRTNAIVRRNRGIPLGRGAGQSWYRDRFALPYIRDPLLERGVAVDTLETSTSWSNLLPLHQAVGDAIATAASATLRDGQRAMMMAHVSHAYLDGASLYFTIVFPQAPAGEELHQWQAIKSAASRAIIEHGGTISHHHGVGTDHRDYLPEEKGPLGVRLLGAIKAELDPRGIMNPGKLVPTASAKG</sequence>
<evidence type="ECO:0000256" key="1">
    <source>
        <dbReference type="ARBA" id="ARBA00001974"/>
    </source>
</evidence>
<evidence type="ECO:0000313" key="11">
    <source>
        <dbReference type="Proteomes" id="UP000238823"/>
    </source>
</evidence>
<dbReference type="Pfam" id="PF01565">
    <property type="entry name" value="FAD_binding_4"/>
    <property type="match status" value="1"/>
</dbReference>
<proteinExistence type="inferred from homology"/>
<dbReference type="PANTHER" id="PTHR46568">
    <property type="entry name" value="ALKYLDIHYDROXYACETONEPHOSPHATE SYNTHASE, PEROXISOMAL"/>
    <property type="match status" value="1"/>
</dbReference>
<dbReference type="SUPFAM" id="SSF55103">
    <property type="entry name" value="FAD-linked oxidases, C-terminal domain"/>
    <property type="match status" value="1"/>
</dbReference>
<keyword evidence="4 7" id="KW-0274">FAD</keyword>
<dbReference type="InterPro" id="IPR016169">
    <property type="entry name" value="FAD-bd_PCMH_sub2"/>
</dbReference>
<dbReference type="GO" id="GO:0071949">
    <property type="term" value="F:FAD binding"/>
    <property type="evidence" value="ECO:0007669"/>
    <property type="project" value="InterPro"/>
</dbReference>
<evidence type="ECO:0000256" key="5">
    <source>
        <dbReference type="PIRSR" id="PIRSR625650-1"/>
    </source>
</evidence>
<dbReference type="GO" id="GO:0008610">
    <property type="term" value="P:lipid biosynthetic process"/>
    <property type="evidence" value="ECO:0007669"/>
    <property type="project" value="InterPro"/>
</dbReference>
<feature type="binding site" evidence="7">
    <location>
        <begin position="268"/>
        <end position="274"/>
    </location>
    <ligand>
        <name>FAD</name>
        <dbReference type="ChEBI" id="CHEBI:57692"/>
    </ligand>
</feature>
<feature type="binding site" evidence="7">
    <location>
        <begin position="135"/>
        <end position="141"/>
    </location>
    <ligand>
        <name>FAD</name>
        <dbReference type="ChEBI" id="CHEBI:57692"/>
    </ligand>
</feature>
<comment type="caution">
    <text evidence="10">The sequence shown here is derived from an EMBL/GenBank/DDBJ whole genome shotgun (WGS) entry which is preliminary data.</text>
</comment>
<dbReference type="GO" id="GO:0016491">
    <property type="term" value="F:oxidoreductase activity"/>
    <property type="evidence" value="ECO:0007669"/>
    <property type="project" value="UniProtKB-KW"/>
</dbReference>
<evidence type="ECO:0000313" key="10">
    <source>
        <dbReference type="EMBL" id="PRQ06254.1"/>
    </source>
</evidence>
<organism evidence="10 11">
    <name type="scientific">Enhygromyxa salina</name>
    <dbReference type="NCBI Taxonomy" id="215803"/>
    <lineage>
        <taxon>Bacteria</taxon>
        <taxon>Pseudomonadati</taxon>
        <taxon>Myxococcota</taxon>
        <taxon>Polyangia</taxon>
        <taxon>Nannocystales</taxon>
        <taxon>Nannocystaceae</taxon>
        <taxon>Enhygromyxa</taxon>
    </lineage>
</organism>
<dbReference type="FunFam" id="1.10.45.10:FF:000001">
    <property type="entry name" value="D-lactate dehydrogenase mitochondrial"/>
    <property type="match status" value="1"/>
</dbReference>
<keyword evidence="10" id="KW-0560">Oxidoreductase</keyword>
<dbReference type="InterPro" id="IPR016171">
    <property type="entry name" value="Vanillyl_alc_oxidase_C-sub2"/>
</dbReference>
<feature type="site" description="Important for enzyme activity" evidence="8">
    <location>
        <position position="319"/>
    </location>
</feature>
<evidence type="ECO:0000256" key="8">
    <source>
        <dbReference type="PIRSR" id="PIRSR625650-4"/>
    </source>
</evidence>
<protein>
    <submittedName>
        <fullName evidence="10">Putative FAD-linked oxidoreductase</fullName>
        <ecNumber evidence="10">1.-.-.-</ecNumber>
    </submittedName>
</protein>
<dbReference type="Gene3D" id="3.30.70.3450">
    <property type="match status" value="1"/>
</dbReference>
<dbReference type="InterPro" id="IPR006094">
    <property type="entry name" value="Oxid_FAD_bind_N"/>
</dbReference>
<dbReference type="EC" id="1.-.-.-" evidence="10"/>
<feature type="binding site" evidence="6">
    <location>
        <position position="411"/>
    </location>
    <ligand>
        <name>substrate</name>
    </ligand>
</feature>
<dbReference type="Gene3D" id="1.10.45.10">
    <property type="entry name" value="Vanillyl-alcohol Oxidase, Chain A, domain 4"/>
    <property type="match status" value="1"/>
</dbReference>
<dbReference type="Pfam" id="PF02913">
    <property type="entry name" value="FAD-oxidase_C"/>
    <property type="match status" value="1"/>
</dbReference>
<gene>
    <name evidence="10" type="ORF">ENSA7_40310</name>
</gene>
<comment type="cofactor">
    <cofactor evidence="1 7">
        <name>FAD</name>
        <dbReference type="ChEBI" id="CHEBI:57692"/>
    </cofactor>
</comment>
<feature type="domain" description="FAD-binding PCMH-type" evidence="9">
    <location>
        <begin position="103"/>
        <end position="284"/>
    </location>
</feature>
<dbReference type="InterPro" id="IPR016166">
    <property type="entry name" value="FAD-bd_PCMH"/>
</dbReference>
<dbReference type="RefSeq" id="WP_106090985.1">
    <property type="nucleotide sequence ID" value="NZ_PVNL01000078.1"/>
</dbReference>
<evidence type="ECO:0000256" key="6">
    <source>
        <dbReference type="PIRSR" id="PIRSR625650-2"/>
    </source>
</evidence>
<dbReference type="EMBL" id="PVNL01000078">
    <property type="protein sequence ID" value="PRQ06254.1"/>
    <property type="molecule type" value="Genomic_DNA"/>
</dbReference>
<dbReference type="InterPro" id="IPR016164">
    <property type="entry name" value="FAD-linked_Oxase-like_C"/>
</dbReference>
<name>A0A2S9YMC8_9BACT</name>
<dbReference type="Gene3D" id="3.30.465.10">
    <property type="match status" value="1"/>
</dbReference>
<dbReference type="Proteomes" id="UP000238823">
    <property type="component" value="Unassembled WGS sequence"/>
</dbReference>
<dbReference type="SUPFAM" id="SSF56176">
    <property type="entry name" value="FAD-binding/transporter-associated domain-like"/>
    <property type="match status" value="1"/>
</dbReference>
<evidence type="ECO:0000256" key="4">
    <source>
        <dbReference type="ARBA" id="ARBA00022827"/>
    </source>
</evidence>
<dbReference type="Gene3D" id="3.30.300.330">
    <property type="match status" value="1"/>
</dbReference>
<keyword evidence="3" id="KW-0285">Flavoprotein</keyword>
<dbReference type="InterPro" id="IPR025650">
    <property type="entry name" value="Alkyl-DHAP_Synthase"/>
</dbReference>
<dbReference type="PROSITE" id="PS51387">
    <property type="entry name" value="FAD_PCMH"/>
    <property type="match status" value="1"/>
</dbReference>
<evidence type="ECO:0000256" key="2">
    <source>
        <dbReference type="ARBA" id="ARBA00008000"/>
    </source>
</evidence>
<comment type="similarity">
    <text evidence="2">Belongs to the FAD-binding oxidoreductase/transferase type 4 family.</text>
</comment>
<dbReference type="GO" id="GO:0008609">
    <property type="term" value="F:alkylglycerone-phosphate synthase activity"/>
    <property type="evidence" value="ECO:0007669"/>
    <property type="project" value="InterPro"/>
</dbReference>
<dbReference type="InterPro" id="IPR004113">
    <property type="entry name" value="FAD-bd_oxidored_4_C"/>
</dbReference>
<dbReference type="PANTHER" id="PTHR46568:SF1">
    <property type="entry name" value="ALKYLDIHYDROXYACETONEPHOSPHATE SYNTHASE, PEROXISOMAL"/>
    <property type="match status" value="1"/>
</dbReference>
<dbReference type="InterPro" id="IPR036318">
    <property type="entry name" value="FAD-bd_PCMH-like_sf"/>
</dbReference>
<dbReference type="AlphaFoldDB" id="A0A2S9YMC8"/>
<evidence type="ECO:0000256" key="3">
    <source>
        <dbReference type="ARBA" id="ARBA00022630"/>
    </source>
</evidence>
<evidence type="ECO:0000256" key="7">
    <source>
        <dbReference type="PIRSR" id="PIRSR625650-3"/>
    </source>
</evidence>
<evidence type="ECO:0000259" key="9">
    <source>
        <dbReference type="PROSITE" id="PS51387"/>
    </source>
</evidence>